<organism evidence="3 4">
    <name type="scientific">Pseudaquabacterium rugosum</name>
    <dbReference type="NCBI Taxonomy" id="2984194"/>
    <lineage>
        <taxon>Bacteria</taxon>
        <taxon>Pseudomonadati</taxon>
        <taxon>Pseudomonadota</taxon>
        <taxon>Betaproteobacteria</taxon>
        <taxon>Burkholderiales</taxon>
        <taxon>Sphaerotilaceae</taxon>
        <taxon>Pseudaquabacterium</taxon>
    </lineage>
</organism>
<evidence type="ECO:0000313" key="4">
    <source>
        <dbReference type="Proteomes" id="UP001368500"/>
    </source>
</evidence>
<protein>
    <submittedName>
        <fullName evidence="3">Metallophosphoesterase</fullName>
    </submittedName>
</protein>
<accession>A0ABU9BEQ1</accession>
<dbReference type="Pfam" id="PF00149">
    <property type="entry name" value="Metallophos"/>
    <property type="match status" value="1"/>
</dbReference>
<dbReference type="PANTHER" id="PTHR39323:SF1">
    <property type="entry name" value="BLR1149 PROTEIN"/>
    <property type="match status" value="1"/>
</dbReference>
<dbReference type="RefSeq" id="WP_341376190.1">
    <property type="nucleotide sequence ID" value="NZ_JBBUTF010000023.1"/>
</dbReference>
<dbReference type="PANTHER" id="PTHR39323">
    <property type="entry name" value="BLR1149 PROTEIN"/>
    <property type="match status" value="1"/>
</dbReference>
<evidence type="ECO:0000313" key="3">
    <source>
        <dbReference type="EMBL" id="MEK8028406.1"/>
    </source>
</evidence>
<sequence length="281" mass="29330">MPPISSSVPAEPAVPVPCATPPMPGAHWHAAEAAAGAGAGLWLLPERAAFDPVLGLLLVADAHLGKAHVFRRLGVPVPAGTTERLLARLDAVLTATGARELVFLGDLLHGPAVQRSAALQAFCAWRATHPQVTMTLLRGNHDARAGDPPPEAGLQLADAPLRRGPWRLLHEPEAPSAPPLAPPPALLPPATADRALRAETGYALAGHLHPGLSLGARRGDRLRLPCFHFGPAAGVLPAFGEFTGLHLLRAGPGERQYAVLPPPQAAVRPVQTSMVRVPAPR</sequence>
<dbReference type="SUPFAM" id="SSF56300">
    <property type="entry name" value="Metallo-dependent phosphatases"/>
    <property type="match status" value="1"/>
</dbReference>
<proteinExistence type="predicted"/>
<feature type="domain" description="Calcineurin-like phosphoesterase" evidence="2">
    <location>
        <begin position="57"/>
        <end position="149"/>
    </location>
</feature>
<comment type="caution">
    <text evidence="3">The sequence shown here is derived from an EMBL/GenBank/DDBJ whole genome shotgun (WGS) entry which is preliminary data.</text>
</comment>
<gene>
    <name evidence="3" type="ORF">AACH11_20800</name>
</gene>
<evidence type="ECO:0000256" key="1">
    <source>
        <dbReference type="SAM" id="MobiDB-lite"/>
    </source>
</evidence>
<feature type="region of interest" description="Disordered" evidence="1">
    <location>
        <begin position="169"/>
        <end position="189"/>
    </location>
</feature>
<dbReference type="InterPro" id="IPR004843">
    <property type="entry name" value="Calcineurin-like_PHP"/>
</dbReference>
<reference evidence="3 4" key="1">
    <citation type="submission" date="2024-04" db="EMBL/GenBank/DDBJ databases">
        <title>Novel species of the genus Ideonella isolated from streams.</title>
        <authorList>
            <person name="Lu H."/>
        </authorList>
    </citation>
    <scope>NUCLEOTIDE SEQUENCE [LARGE SCALE GENOMIC DNA]</scope>
    <source>
        <strain evidence="3 4">BYS139W</strain>
    </source>
</reference>
<keyword evidence="4" id="KW-1185">Reference proteome</keyword>
<name>A0ABU9BEQ1_9BURK</name>
<evidence type="ECO:0000259" key="2">
    <source>
        <dbReference type="Pfam" id="PF00149"/>
    </source>
</evidence>
<dbReference type="InterPro" id="IPR029052">
    <property type="entry name" value="Metallo-depent_PP-like"/>
</dbReference>
<dbReference type="EMBL" id="JBBUTF010000023">
    <property type="protein sequence ID" value="MEK8028406.1"/>
    <property type="molecule type" value="Genomic_DNA"/>
</dbReference>
<feature type="compositionally biased region" description="Pro residues" evidence="1">
    <location>
        <begin position="175"/>
        <end position="187"/>
    </location>
</feature>
<dbReference type="Proteomes" id="UP001368500">
    <property type="component" value="Unassembled WGS sequence"/>
</dbReference>